<dbReference type="OrthoDB" id="236897at2"/>
<dbReference type="RefSeq" id="WP_141279862.1">
    <property type="nucleotide sequence ID" value="NZ_BAAARZ010000009.1"/>
</dbReference>
<comment type="caution">
    <text evidence="2">The sequence shown here is derived from an EMBL/GenBank/DDBJ whole genome shotgun (WGS) entry which is preliminary data.</text>
</comment>
<evidence type="ECO:0000313" key="2">
    <source>
        <dbReference type="EMBL" id="GEC21156.1"/>
    </source>
</evidence>
<evidence type="ECO:0000313" key="3">
    <source>
        <dbReference type="Proteomes" id="UP000320338"/>
    </source>
</evidence>
<dbReference type="EMBL" id="BJNG01000030">
    <property type="protein sequence ID" value="GEC21156.1"/>
    <property type="molecule type" value="Genomic_DNA"/>
</dbReference>
<dbReference type="Proteomes" id="UP000320338">
    <property type="component" value="Unassembled WGS sequence"/>
</dbReference>
<dbReference type="InterPro" id="IPR011009">
    <property type="entry name" value="Kinase-like_dom_sf"/>
</dbReference>
<dbReference type="Gene3D" id="3.90.1200.10">
    <property type="match status" value="1"/>
</dbReference>
<accession>A0A4Y3WUV7</accession>
<organism evidence="2 3">
    <name type="scientific">Pseudonocardia hydrocarbonoxydans</name>
    <dbReference type="NCBI Taxonomy" id="76726"/>
    <lineage>
        <taxon>Bacteria</taxon>
        <taxon>Bacillati</taxon>
        <taxon>Actinomycetota</taxon>
        <taxon>Actinomycetes</taxon>
        <taxon>Pseudonocardiales</taxon>
        <taxon>Pseudonocardiaceae</taxon>
        <taxon>Pseudonocardia</taxon>
    </lineage>
</organism>
<dbReference type="Pfam" id="PF01636">
    <property type="entry name" value="APH"/>
    <property type="match status" value="1"/>
</dbReference>
<feature type="domain" description="Aminoglycoside phosphotransferase" evidence="1">
    <location>
        <begin position="120"/>
        <end position="171"/>
    </location>
</feature>
<dbReference type="SUPFAM" id="SSF56112">
    <property type="entry name" value="Protein kinase-like (PK-like)"/>
    <property type="match status" value="1"/>
</dbReference>
<evidence type="ECO:0000259" key="1">
    <source>
        <dbReference type="Pfam" id="PF01636"/>
    </source>
</evidence>
<dbReference type="InterPro" id="IPR002575">
    <property type="entry name" value="Aminoglycoside_PTrfase"/>
</dbReference>
<reference evidence="2 3" key="1">
    <citation type="submission" date="2019-06" db="EMBL/GenBank/DDBJ databases">
        <title>Whole genome shotgun sequence of Pseudonocardia hydrocarbonoxydans NBRC 14498.</title>
        <authorList>
            <person name="Hosoyama A."/>
            <person name="Uohara A."/>
            <person name="Ohji S."/>
            <person name="Ichikawa N."/>
        </authorList>
    </citation>
    <scope>NUCLEOTIDE SEQUENCE [LARGE SCALE GENOMIC DNA]</scope>
    <source>
        <strain evidence="2 3">NBRC 14498</strain>
    </source>
</reference>
<keyword evidence="3" id="KW-1185">Reference proteome</keyword>
<dbReference type="AlphaFoldDB" id="A0A4Y3WUV7"/>
<proteinExistence type="predicted"/>
<gene>
    <name evidence="2" type="ORF">PHY01_34390</name>
</gene>
<sequence>MPPEIPLLGGTANRGRVHRVGDTVRRPQRRSTPAVHALLRHLEDVGFDGAPRVLGVDDDGREVLSYIPGRAVTAPAPAWGLTDAALRSVGRLLRRFHDAVAGFDTRPHAWSAAVPEPFAEGGVTHNDPNLDNVVFRGGHAVALIDFDLAAPGDPVWDVAGTARLWAPLRDPVDTSDGRRRRELDRLRILVDAYDLDDAGRSRLAAAAAGHHEWMCALVGDGARNGVPGFAEYWTPGARARADRTRAWLERESGAITAALT</sequence>
<protein>
    <recommendedName>
        <fullName evidence="1">Aminoglycoside phosphotransferase domain-containing protein</fullName>
    </recommendedName>
</protein>
<name>A0A4Y3WUV7_9PSEU</name>